<reference evidence="2" key="1">
    <citation type="journal article" date="2022" name="Mol. Ecol. Resour.">
        <title>The genomes of chicory, endive, great burdock and yacon provide insights into Asteraceae palaeo-polyploidization history and plant inulin production.</title>
        <authorList>
            <person name="Fan W."/>
            <person name="Wang S."/>
            <person name="Wang H."/>
            <person name="Wang A."/>
            <person name="Jiang F."/>
            <person name="Liu H."/>
            <person name="Zhao H."/>
            <person name="Xu D."/>
            <person name="Zhang Y."/>
        </authorList>
    </citation>
    <scope>NUCLEOTIDE SEQUENCE [LARGE SCALE GENOMIC DNA]</scope>
    <source>
        <strain evidence="2">cv. Punajuju</strain>
    </source>
</reference>
<proteinExistence type="predicted"/>
<accession>A0ACB9AID9</accession>
<evidence type="ECO:0000313" key="2">
    <source>
        <dbReference type="Proteomes" id="UP001055811"/>
    </source>
</evidence>
<sequence length="124" mass="14317">MIPTQFSYATVLSSCTKLSSLSHGRQIHAHMIKHEIVNNVVLVSSSIDMYSKCRDVNDARLVLDTMPKKNIITWNEKIHGHSRLIDYVIKIFNSMFQEHGIEPLLDHYTFVIDSLGRDDRFDEV</sequence>
<dbReference type="EMBL" id="CM042015">
    <property type="protein sequence ID" value="KAI3709128.1"/>
    <property type="molecule type" value="Genomic_DNA"/>
</dbReference>
<name>A0ACB9AID9_CICIN</name>
<dbReference type="Proteomes" id="UP001055811">
    <property type="component" value="Linkage Group LG07"/>
</dbReference>
<organism evidence="1 2">
    <name type="scientific">Cichorium intybus</name>
    <name type="common">Chicory</name>
    <dbReference type="NCBI Taxonomy" id="13427"/>
    <lineage>
        <taxon>Eukaryota</taxon>
        <taxon>Viridiplantae</taxon>
        <taxon>Streptophyta</taxon>
        <taxon>Embryophyta</taxon>
        <taxon>Tracheophyta</taxon>
        <taxon>Spermatophyta</taxon>
        <taxon>Magnoliopsida</taxon>
        <taxon>eudicotyledons</taxon>
        <taxon>Gunneridae</taxon>
        <taxon>Pentapetalae</taxon>
        <taxon>asterids</taxon>
        <taxon>campanulids</taxon>
        <taxon>Asterales</taxon>
        <taxon>Asteraceae</taxon>
        <taxon>Cichorioideae</taxon>
        <taxon>Cichorieae</taxon>
        <taxon>Cichoriinae</taxon>
        <taxon>Cichorium</taxon>
    </lineage>
</organism>
<reference evidence="1 2" key="2">
    <citation type="journal article" date="2022" name="Mol. Ecol. Resour.">
        <title>The genomes of chicory, endive, great burdock and yacon provide insights into Asteraceae paleo-polyploidization history and plant inulin production.</title>
        <authorList>
            <person name="Fan W."/>
            <person name="Wang S."/>
            <person name="Wang H."/>
            <person name="Wang A."/>
            <person name="Jiang F."/>
            <person name="Liu H."/>
            <person name="Zhao H."/>
            <person name="Xu D."/>
            <person name="Zhang Y."/>
        </authorList>
    </citation>
    <scope>NUCLEOTIDE SEQUENCE [LARGE SCALE GENOMIC DNA]</scope>
    <source>
        <strain evidence="2">cv. Punajuju</strain>
        <tissue evidence="1">Leaves</tissue>
    </source>
</reference>
<gene>
    <name evidence="1" type="ORF">L2E82_38887</name>
</gene>
<keyword evidence="2" id="KW-1185">Reference proteome</keyword>
<evidence type="ECO:0000313" key="1">
    <source>
        <dbReference type="EMBL" id="KAI3709128.1"/>
    </source>
</evidence>
<protein>
    <submittedName>
        <fullName evidence="1">Uncharacterized protein</fullName>
    </submittedName>
</protein>
<comment type="caution">
    <text evidence="1">The sequence shown here is derived from an EMBL/GenBank/DDBJ whole genome shotgun (WGS) entry which is preliminary data.</text>
</comment>